<name>A0A9W9XWT4_9EURO</name>
<organism evidence="1 2">
    <name type="scientific">Penicillium fimorum</name>
    <dbReference type="NCBI Taxonomy" id="1882269"/>
    <lineage>
        <taxon>Eukaryota</taxon>
        <taxon>Fungi</taxon>
        <taxon>Dikarya</taxon>
        <taxon>Ascomycota</taxon>
        <taxon>Pezizomycotina</taxon>
        <taxon>Eurotiomycetes</taxon>
        <taxon>Eurotiomycetidae</taxon>
        <taxon>Eurotiales</taxon>
        <taxon>Aspergillaceae</taxon>
        <taxon>Penicillium</taxon>
    </lineage>
</organism>
<gene>
    <name evidence="1" type="ORF">N7463_007716</name>
</gene>
<proteinExistence type="predicted"/>
<accession>A0A9W9XWT4</accession>
<reference evidence="1" key="1">
    <citation type="submission" date="2022-12" db="EMBL/GenBank/DDBJ databases">
        <authorList>
            <person name="Petersen C."/>
        </authorList>
    </citation>
    <scope>NUCLEOTIDE SEQUENCE</scope>
    <source>
        <strain evidence="1">IBT 29495</strain>
    </source>
</reference>
<protein>
    <submittedName>
        <fullName evidence="1">Peptide transporter ptr2</fullName>
    </submittedName>
</protein>
<keyword evidence="2" id="KW-1185">Reference proteome</keyword>
<dbReference type="EMBL" id="JAPWDS010000003">
    <property type="protein sequence ID" value="KAJ5504842.1"/>
    <property type="molecule type" value="Genomic_DNA"/>
</dbReference>
<dbReference type="Gene3D" id="1.20.1250.20">
    <property type="entry name" value="MFS general substrate transporter like domains"/>
    <property type="match status" value="1"/>
</dbReference>
<dbReference type="Proteomes" id="UP001149954">
    <property type="component" value="Unassembled WGS sequence"/>
</dbReference>
<dbReference type="InterPro" id="IPR036259">
    <property type="entry name" value="MFS_trans_sf"/>
</dbReference>
<sequence>MKLGFIFNDTIQALNLISCADRPDHLKASVSRSSTSRYRSRVDFPVWVQTPSYLLPVFAKILESTTLCEYGYLKAPKDMRSLVQAMYDELNETRLMQPDSRDEMKETTARAYL</sequence>
<evidence type="ECO:0000313" key="2">
    <source>
        <dbReference type="Proteomes" id="UP001149954"/>
    </source>
</evidence>
<dbReference type="AlphaFoldDB" id="A0A9W9XWT4"/>
<comment type="caution">
    <text evidence="1">The sequence shown here is derived from an EMBL/GenBank/DDBJ whole genome shotgun (WGS) entry which is preliminary data.</text>
</comment>
<evidence type="ECO:0000313" key="1">
    <source>
        <dbReference type="EMBL" id="KAJ5504842.1"/>
    </source>
</evidence>
<reference evidence="1" key="2">
    <citation type="journal article" date="2023" name="IMA Fungus">
        <title>Comparative genomic study of the Penicillium genus elucidates a diverse pangenome and 15 lateral gene transfer events.</title>
        <authorList>
            <person name="Petersen C."/>
            <person name="Sorensen T."/>
            <person name="Nielsen M.R."/>
            <person name="Sondergaard T.E."/>
            <person name="Sorensen J.L."/>
            <person name="Fitzpatrick D.A."/>
            <person name="Frisvad J.C."/>
            <person name="Nielsen K.L."/>
        </authorList>
    </citation>
    <scope>NUCLEOTIDE SEQUENCE</scope>
    <source>
        <strain evidence="1">IBT 29495</strain>
    </source>
</reference>
<dbReference type="OrthoDB" id="8904098at2759"/>